<accession>A0A316Z804</accession>
<evidence type="ECO:0000256" key="7">
    <source>
        <dbReference type="ARBA" id="ARBA00049119"/>
    </source>
</evidence>
<feature type="transmembrane region" description="Helical" evidence="10">
    <location>
        <begin position="184"/>
        <end position="205"/>
    </location>
</feature>
<gene>
    <name evidence="12" type="ORF">FA09DRAFT_330081</name>
</gene>
<dbReference type="InterPro" id="IPR005829">
    <property type="entry name" value="Sugar_transporter_CS"/>
</dbReference>
<dbReference type="OrthoDB" id="2241241at2759"/>
<comment type="similarity">
    <text evidence="2 8">Belongs to the major facilitator superfamily. Sugar transporter (TC 2.A.1.1) family.</text>
</comment>
<evidence type="ECO:0000256" key="2">
    <source>
        <dbReference type="ARBA" id="ARBA00010992"/>
    </source>
</evidence>
<feature type="transmembrane region" description="Helical" evidence="10">
    <location>
        <begin position="123"/>
        <end position="142"/>
    </location>
</feature>
<dbReference type="PRINTS" id="PR00171">
    <property type="entry name" value="SUGRTRNSPORT"/>
</dbReference>
<dbReference type="PROSITE" id="PS50850">
    <property type="entry name" value="MFS"/>
    <property type="match status" value="1"/>
</dbReference>
<dbReference type="GO" id="GO:0005351">
    <property type="term" value="F:carbohydrate:proton symporter activity"/>
    <property type="evidence" value="ECO:0007669"/>
    <property type="project" value="TreeGrafter"/>
</dbReference>
<evidence type="ECO:0000313" key="13">
    <source>
        <dbReference type="Proteomes" id="UP000245946"/>
    </source>
</evidence>
<dbReference type="SUPFAM" id="SSF103473">
    <property type="entry name" value="MFS general substrate transporter"/>
    <property type="match status" value="1"/>
</dbReference>
<evidence type="ECO:0000313" key="12">
    <source>
        <dbReference type="EMBL" id="PWN97917.1"/>
    </source>
</evidence>
<dbReference type="InterPro" id="IPR005828">
    <property type="entry name" value="MFS_sugar_transport-like"/>
</dbReference>
<dbReference type="AlphaFoldDB" id="A0A316Z804"/>
<feature type="transmembrane region" description="Helical" evidence="10">
    <location>
        <begin position="384"/>
        <end position="404"/>
    </location>
</feature>
<dbReference type="PANTHER" id="PTHR48022">
    <property type="entry name" value="PLASTIDIC GLUCOSE TRANSPORTER 4"/>
    <property type="match status" value="1"/>
</dbReference>
<reference evidence="12 13" key="1">
    <citation type="journal article" date="2018" name="Mol. Biol. Evol.">
        <title>Broad Genomic Sampling Reveals a Smut Pathogenic Ancestry of the Fungal Clade Ustilaginomycotina.</title>
        <authorList>
            <person name="Kijpornyongpan T."/>
            <person name="Mondo S.J."/>
            <person name="Barry K."/>
            <person name="Sandor L."/>
            <person name="Lee J."/>
            <person name="Lipzen A."/>
            <person name="Pangilinan J."/>
            <person name="LaButti K."/>
            <person name="Hainaut M."/>
            <person name="Henrissat B."/>
            <person name="Grigoriev I.V."/>
            <person name="Spatafora J.W."/>
            <person name="Aime M.C."/>
        </authorList>
    </citation>
    <scope>NUCLEOTIDE SEQUENCE [LARGE SCALE GENOMIC DNA]</scope>
    <source>
        <strain evidence="12 13">MCA 4186</strain>
    </source>
</reference>
<evidence type="ECO:0000259" key="11">
    <source>
        <dbReference type="PROSITE" id="PS50850"/>
    </source>
</evidence>
<dbReference type="PANTHER" id="PTHR48022:SF91">
    <property type="entry name" value="MAJOR FACILITATOR SUPERFAMILY (MFS) PROFILE DOMAIN-CONTAINING PROTEIN-RELATED"/>
    <property type="match status" value="1"/>
</dbReference>
<evidence type="ECO:0000256" key="3">
    <source>
        <dbReference type="ARBA" id="ARBA00022448"/>
    </source>
</evidence>
<feature type="region of interest" description="Disordered" evidence="9">
    <location>
        <begin position="534"/>
        <end position="562"/>
    </location>
</feature>
<dbReference type="InterPro" id="IPR020846">
    <property type="entry name" value="MFS_dom"/>
</dbReference>
<feature type="transmembrane region" description="Helical" evidence="10">
    <location>
        <begin position="41"/>
        <end position="73"/>
    </location>
</feature>
<sequence length="562" mass="61840">MSTHSSEKDKAYGAMHKTNSPVDEKAPAPVLRAAASEITTWSLLLGLAICMGGFLFGYDIGVISGCLVMPDFVRRFGGVYVARDNRLELPDDISSLITATLSVGTFVGALAQAPVSDRWGRKVSMIIWAFFFLAGAVVQTAASTHVEQLYAGRVLAGLGVGALSGLCPLYLSETAPKAVRGLMISCYQFMIILGICVSYGITWASNNRNEDQVGWRVPIGFQIFFAVALIALMLPLPESPRWLLQRERDDDCRRVMANMRGLTLDNTAAGLRGSPAMEQDFEDMAEGIRAEADAFAGTNFFTAYALCFSRKNQMWRRTGTAMLMQLLQQLNGQNFYYYYGPIFFSRANVALQPLQIQFIFGIVSLICTIPALYLIERIGRRKMLITGAIVEGSCAFIVAFLGRYALAPTGVTPNSSQLASGRAFIAAAVIHLAGFSMTWGPVPWALCGELFPQHLRAKSISLASATNWLWNFLLSFFSNKVASKYGTFIMLIFGSILFTAAIIVFLIVPELKGLTLEQVDEMFEDRSIKPWNSGKWMPTTGAQNRDTLSGLPWQKKKNHSEL</sequence>
<organism evidence="12 13">
    <name type="scientific">Tilletiopsis washingtonensis</name>
    <dbReference type="NCBI Taxonomy" id="58919"/>
    <lineage>
        <taxon>Eukaryota</taxon>
        <taxon>Fungi</taxon>
        <taxon>Dikarya</taxon>
        <taxon>Basidiomycota</taxon>
        <taxon>Ustilaginomycotina</taxon>
        <taxon>Exobasidiomycetes</taxon>
        <taxon>Entylomatales</taxon>
        <taxon>Entylomatales incertae sedis</taxon>
        <taxon>Tilletiopsis</taxon>
    </lineage>
</organism>
<evidence type="ECO:0000256" key="4">
    <source>
        <dbReference type="ARBA" id="ARBA00022692"/>
    </source>
</evidence>
<keyword evidence="3 8" id="KW-0813">Transport</keyword>
<dbReference type="GeneID" id="37269999"/>
<feature type="domain" description="Major facilitator superfamily (MFS) profile" evidence="11">
    <location>
        <begin position="45"/>
        <end position="512"/>
    </location>
</feature>
<feature type="transmembrane region" description="Helical" evidence="10">
    <location>
        <begin position="154"/>
        <end position="172"/>
    </location>
</feature>
<feature type="transmembrane region" description="Helical" evidence="10">
    <location>
        <begin position="354"/>
        <end position="375"/>
    </location>
</feature>
<dbReference type="PROSITE" id="PS00217">
    <property type="entry name" value="SUGAR_TRANSPORT_2"/>
    <property type="match status" value="1"/>
</dbReference>
<evidence type="ECO:0000256" key="1">
    <source>
        <dbReference type="ARBA" id="ARBA00004141"/>
    </source>
</evidence>
<evidence type="ECO:0000256" key="10">
    <source>
        <dbReference type="SAM" id="Phobius"/>
    </source>
</evidence>
<evidence type="ECO:0000256" key="9">
    <source>
        <dbReference type="SAM" id="MobiDB-lite"/>
    </source>
</evidence>
<keyword evidence="6 10" id="KW-0472">Membrane</keyword>
<dbReference type="InterPro" id="IPR036259">
    <property type="entry name" value="MFS_trans_sf"/>
</dbReference>
<dbReference type="GO" id="GO:0016020">
    <property type="term" value="C:membrane"/>
    <property type="evidence" value="ECO:0007669"/>
    <property type="project" value="UniProtKB-SubCell"/>
</dbReference>
<dbReference type="PROSITE" id="PS00216">
    <property type="entry name" value="SUGAR_TRANSPORT_1"/>
    <property type="match status" value="1"/>
</dbReference>
<feature type="region of interest" description="Disordered" evidence="9">
    <location>
        <begin position="1"/>
        <end position="21"/>
    </location>
</feature>
<feature type="transmembrane region" description="Helical" evidence="10">
    <location>
        <begin position="217"/>
        <end position="236"/>
    </location>
</feature>
<evidence type="ECO:0000256" key="5">
    <source>
        <dbReference type="ARBA" id="ARBA00022989"/>
    </source>
</evidence>
<dbReference type="Gene3D" id="1.20.1250.20">
    <property type="entry name" value="MFS general substrate transporter like domains"/>
    <property type="match status" value="1"/>
</dbReference>
<dbReference type="STRING" id="58919.A0A316Z804"/>
<dbReference type="EMBL" id="KZ819293">
    <property type="protein sequence ID" value="PWN97917.1"/>
    <property type="molecule type" value="Genomic_DNA"/>
</dbReference>
<keyword evidence="5 10" id="KW-1133">Transmembrane helix</keyword>
<feature type="compositionally biased region" description="Basic and acidic residues" evidence="9">
    <location>
        <begin position="1"/>
        <end position="11"/>
    </location>
</feature>
<feature type="transmembrane region" description="Helical" evidence="10">
    <location>
        <begin position="424"/>
        <end position="447"/>
    </location>
</feature>
<dbReference type="InterPro" id="IPR050360">
    <property type="entry name" value="MFS_Sugar_Transporters"/>
</dbReference>
<comment type="catalytic activity">
    <reaction evidence="7">
        <text>myo-inositol(out) + H(+)(out) = myo-inositol(in) + H(+)(in)</text>
        <dbReference type="Rhea" id="RHEA:60364"/>
        <dbReference type="ChEBI" id="CHEBI:15378"/>
        <dbReference type="ChEBI" id="CHEBI:17268"/>
    </reaction>
</comment>
<name>A0A316Z804_9BASI</name>
<dbReference type="RefSeq" id="XP_025598196.1">
    <property type="nucleotide sequence ID" value="XM_025742455.1"/>
</dbReference>
<feature type="transmembrane region" description="Helical" evidence="10">
    <location>
        <begin position="459"/>
        <end position="479"/>
    </location>
</feature>
<feature type="transmembrane region" description="Helical" evidence="10">
    <location>
        <begin position="93"/>
        <end position="111"/>
    </location>
</feature>
<dbReference type="NCBIfam" id="TIGR00879">
    <property type="entry name" value="SP"/>
    <property type="match status" value="1"/>
</dbReference>
<proteinExistence type="inferred from homology"/>
<protein>
    <submittedName>
        <fullName evidence="12">General substrate transporter</fullName>
    </submittedName>
</protein>
<keyword evidence="13" id="KW-1185">Reference proteome</keyword>
<comment type="subcellular location">
    <subcellularLocation>
        <location evidence="1">Membrane</location>
        <topology evidence="1">Multi-pass membrane protein</topology>
    </subcellularLocation>
</comment>
<dbReference type="InterPro" id="IPR003663">
    <property type="entry name" value="Sugar/inositol_transpt"/>
</dbReference>
<evidence type="ECO:0000256" key="6">
    <source>
        <dbReference type="ARBA" id="ARBA00023136"/>
    </source>
</evidence>
<keyword evidence="4 10" id="KW-0812">Transmembrane</keyword>
<evidence type="ECO:0000256" key="8">
    <source>
        <dbReference type="RuleBase" id="RU003346"/>
    </source>
</evidence>
<dbReference type="Pfam" id="PF00083">
    <property type="entry name" value="Sugar_tr"/>
    <property type="match status" value="1"/>
</dbReference>
<feature type="transmembrane region" description="Helical" evidence="10">
    <location>
        <begin position="485"/>
        <end position="508"/>
    </location>
</feature>
<dbReference type="Proteomes" id="UP000245946">
    <property type="component" value="Unassembled WGS sequence"/>
</dbReference>